<feature type="non-terminal residue" evidence="1">
    <location>
        <position position="1"/>
    </location>
</feature>
<name>A0A1D2AJA0_ORNBR</name>
<dbReference type="EMBL" id="GETE01000126">
    <property type="protein sequence ID" value="JAT79250.1"/>
    <property type="molecule type" value="Transcribed_RNA"/>
</dbReference>
<dbReference type="AlphaFoldDB" id="A0A1D2AJA0"/>
<accession>A0A1D2AJA0</accession>
<proteinExistence type="predicted"/>
<evidence type="ECO:0000313" key="1">
    <source>
        <dbReference type="EMBL" id="JAT79250.1"/>
    </source>
</evidence>
<protein>
    <submittedName>
        <fullName evidence="1">Uncharacterized protein</fullName>
    </submittedName>
</protein>
<sequence length="97" mass="10009">VHVDADDGVGGTAERSPAPLHRTGMIVLLGGMGGLLKLDDSIANIVEDVTALVLASWKPFSGPRCTENARGGRCGAPCPPSAMTSSALRHFRVITLA</sequence>
<reference evidence="1" key="1">
    <citation type="submission" date="2016-07" db="EMBL/GenBank/DDBJ databases">
        <title>Salivary Glands transcriptome analysis on engorged females of Ornithodoros brasiliensis (Acari:Argasidae).</title>
        <authorList>
            <person name="Simons S.M."/>
            <person name="Carvalho E."/>
            <person name="Junqueira-de-Azevedo I."/>
            <person name="Ho P.L."/>
            <person name="Giovanni D."/>
            <person name="Mendonca R."/>
            <person name="Onofrio V."/>
            <person name="Landulfo G."/>
            <person name="Ramirez D."/>
            <person name="Barros-Battesti D."/>
        </authorList>
    </citation>
    <scope>NUCLEOTIDE SEQUENCE</scope>
    <source>
        <strain evidence="1">Female</strain>
        <tissue evidence="1">Salivary gland</tissue>
    </source>
</reference>
<organism evidence="1">
    <name type="scientific">Ornithodoros brasiliensis</name>
    <name type="common">Mouro tick</name>
    <dbReference type="NCBI Taxonomy" id="888526"/>
    <lineage>
        <taxon>Eukaryota</taxon>
        <taxon>Metazoa</taxon>
        <taxon>Ecdysozoa</taxon>
        <taxon>Arthropoda</taxon>
        <taxon>Chelicerata</taxon>
        <taxon>Arachnida</taxon>
        <taxon>Acari</taxon>
        <taxon>Parasitiformes</taxon>
        <taxon>Ixodida</taxon>
        <taxon>Ixodoidea</taxon>
        <taxon>Argasidae</taxon>
        <taxon>Ornithodorinae</taxon>
        <taxon>Ornithodoros</taxon>
    </lineage>
</organism>